<keyword evidence="2" id="KW-1185">Reference proteome</keyword>
<proteinExistence type="predicted"/>
<accession>A0ACB9L428</accession>
<reference evidence="2" key="1">
    <citation type="journal article" date="2023" name="Front. Plant Sci.">
        <title>Chromosomal-level genome assembly of Melastoma candidum provides insights into trichome evolution.</title>
        <authorList>
            <person name="Zhong Y."/>
            <person name="Wu W."/>
            <person name="Sun C."/>
            <person name="Zou P."/>
            <person name="Liu Y."/>
            <person name="Dai S."/>
            <person name="Zhou R."/>
        </authorList>
    </citation>
    <scope>NUCLEOTIDE SEQUENCE [LARGE SCALE GENOMIC DNA]</scope>
</reference>
<evidence type="ECO:0000313" key="1">
    <source>
        <dbReference type="EMBL" id="KAI4304556.1"/>
    </source>
</evidence>
<comment type="caution">
    <text evidence="1">The sequence shown here is derived from an EMBL/GenBank/DDBJ whole genome shotgun (WGS) entry which is preliminary data.</text>
</comment>
<evidence type="ECO:0000313" key="2">
    <source>
        <dbReference type="Proteomes" id="UP001057402"/>
    </source>
</evidence>
<dbReference type="EMBL" id="CM042891">
    <property type="protein sequence ID" value="KAI4304556.1"/>
    <property type="molecule type" value="Genomic_DNA"/>
</dbReference>
<organism evidence="1 2">
    <name type="scientific">Melastoma candidum</name>
    <dbReference type="NCBI Taxonomy" id="119954"/>
    <lineage>
        <taxon>Eukaryota</taxon>
        <taxon>Viridiplantae</taxon>
        <taxon>Streptophyta</taxon>
        <taxon>Embryophyta</taxon>
        <taxon>Tracheophyta</taxon>
        <taxon>Spermatophyta</taxon>
        <taxon>Magnoliopsida</taxon>
        <taxon>eudicotyledons</taxon>
        <taxon>Gunneridae</taxon>
        <taxon>Pentapetalae</taxon>
        <taxon>rosids</taxon>
        <taxon>malvids</taxon>
        <taxon>Myrtales</taxon>
        <taxon>Melastomataceae</taxon>
        <taxon>Melastomatoideae</taxon>
        <taxon>Melastomateae</taxon>
        <taxon>Melastoma</taxon>
    </lineage>
</organism>
<name>A0ACB9L428_9MYRT</name>
<sequence length="252" mass="28310">MGNVSGSIGGRGSLRRDGDEGCEEISLDEIHASPEPEPEPVPSARPQLPFSSMSIESTYADNQRLMPVMITWSHGGMRVSVTGTWDNWTQIEPMHRSGEEFVLMKLLPSGVYHYRFVVDGNPICDQDAPFSFIDPGGDAYNILDVEEFAAETCENVPEPNSPEDSYGRNSIHDIDFSKPPPDLPPQMYKPVLNDKPSSWPDVNQLLARPPHVVLNHLYMKGYERQVVALGSTHRFLKKFVTVILYKPSKRQR</sequence>
<protein>
    <submittedName>
        <fullName evidence="1">Uncharacterized protein</fullName>
    </submittedName>
</protein>
<dbReference type="Proteomes" id="UP001057402">
    <property type="component" value="Chromosome 12"/>
</dbReference>
<gene>
    <name evidence="1" type="ORF">MLD38_040050</name>
</gene>